<organism evidence="1 2">
    <name type="scientific">Streptomyces sviceus (strain ATCC 29083 / DSM 924 / JCM 4929 / NBRC 13980 / NCIMB 11184 / NRRL 5439 / UC 5370)</name>
    <dbReference type="NCBI Taxonomy" id="463191"/>
    <lineage>
        <taxon>Bacteria</taxon>
        <taxon>Bacillati</taxon>
        <taxon>Actinomycetota</taxon>
        <taxon>Actinomycetes</taxon>
        <taxon>Kitasatosporales</taxon>
        <taxon>Streptomycetaceae</taxon>
        <taxon>Streptomyces</taxon>
    </lineage>
</organism>
<dbReference type="AlphaFoldDB" id="B5I4P1"/>
<name>B5I4P1_STRX2</name>
<dbReference type="Proteomes" id="UP000002785">
    <property type="component" value="Chromosome"/>
</dbReference>
<proteinExistence type="predicted"/>
<dbReference type="eggNOG" id="COG0457">
    <property type="taxonomic scope" value="Bacteria"/>
</dbReference>
<reference evidence="1" key="1">
    <citation type="submission" date="2009-10" db="EMBL/GenBank/DDBJ databases">
        <title>The genome sequence of Streptomyces sviceus strain ATCC 29083.</title>
        <authorList>
            <consortium name="The Broad Institute Genome Sequencing Platform"/>
            <consortium name="Broad Institute Microbial Sequencing Center"/>
            <person name="Fischbach M."/>
            <person name="Godfrey P."/>
            <person name="Ward D."/>
            <person name="Young S."/>
            <person name="Zeng Q."/>
            <person name="Koehrsen M."/>
            <person name="Alvarado L."/>
            <person name="Berlin A.M."/>
            <person name="Bochicchio J."/>
            <person name="Borenstein D."/>
            <person name="Chapman S.B."/>
            <person name="Chen Z."/>
            <person name="Engels R."/>
            <person name="Freedman E."/>
            <person name="Gellesch M."/>
            <person name="Goldberg J."/>
            <person name="Griggs A."/>
            <person name="Gujja S."/>
            <person name="Heilman E.R."/>
            <person name="Heiman D.I."/>
            <person name="Hepburn T.A."/>
            <person name="Howarth C."/>
            <person name="Jen D."/>
            <person name="Larson L."/>
            <person name="Lewis B."/>
            <person name="Mehta T."/>
            <person name="Park D."/>
            <person name="Pearson M."/>
            <person name="Richards J."/>
            <person name="Roberts A."/>
            <person name="Saif S."/>
            <person name="Shea T.D."/>
            <person name="Shenoy N."/>
            <person name="Sisk P."/>
            <person name="Stolte C."/>
            <person name="Sykes S.N."/>
            <person name="Thomson T."/>
            <person name="Walk T."/>
            <person name="White J."/>
            <person name="Yandava C."/>
            <person name="Straight P."/>
            <person name="Clardy J."/>
            <person name="Hung D."/>
            <person name="Kolter R."/>
            <person name="Mekalanos J."/>
            <person name="Walker S."/>
            <person name="Walsh C.T."/>
            <person name="Wieland-Brown L.C."/>
            <person name="Haas B."/>
            <person name="Nusbaum C."/>
            <person name="Birren B."/>
        </authorList>
    </citation>
    <scope>NUCLEOTIDE SEQUENCE [LARGE SCALE GENOMIC DNA]</scope>
    <source>
        <strain evidence="1">ATCC 29083</strain>
    </source>
</reference>
<evidence type="ECO:0000313" key="1">
    <source>
        <dbReference type="EMBL" id="EDY60046.1"/>
    </source>
</evidence>
<accession>B5I4P1</accession>
<sequence length="360" mass="39835">MTSRRTTFHELHVRTGAAFAVGLSMVDTMALLPPFIRATRMPPYLTAGLSADDEVLLDAPDDRLGPALVAAGQGTYGRAAELLSTTRESAAWELRDRYVRRLSAFARSRPEWYDAWRADAPYDPDQLLLGAQLAVDRVWDSPARVELLREVSPLITAAARGEDRDPVPWRIALDHARGSQAGHTYFGELWEAALRRAPLHYGCHVAALRYLAASWRGSYRECFDFADRAAQDAPPGSLVQALPARAALACLTEAGSDAVPRERLDAAADRAIELSATFAPADPWPAEIRNKLVYVLVRLGRWQDALEQLRMLGPYATSFPWSREAGDPLGRFLEVREEVRRHALIHPRSGLGGRVRSAGH</sequence>
<protein>
    <recommendedName>
        <fullName evidence="3">DUF4034 domain-containing protein</fullName>
    </recommendedName>
</protein>
<dbReference type="EMBL" id="CM000951">
    <property type="protein sequence ID" value="EDY60046.1"/>
    <property type="molecule type" value="Genomic_DNA"/>
</dbReference>
<evidence type="ECO:0000313" key="2">
    <source>
        <dbReference type="Proteomes" id="UP000002785"/>
    </source>
</evidence>
<keyword evidence="2" id="KW-1185">Reference proteome</keyword>
<dbReference type="HOGENOM" id="CLU_064093_0_1_11"/>
<evidence type="ECO:0008006" key="3">
    <source>
        <dbReference type="Google" id="ProtNLM"/>
    </source>
</evidence>
<gene>
    <name evidence="1" type="ORF">SSEG_06626</name>
</gene>